<dbReference type="RefSeq" id="WP_163892777.1">
    <property type="nucleotide sequence ID" value="NZ_BLLB01000002.1"/>
</dbReference>
<organism evidence="1 2">
    <name type="scientific">Mycolicibacterium hippocampi</name>
    <dbReference type="NCBI Taxonomy" id="659824"/>
    <lineage>
        <taxon>Bacteria</taxon>
        <taxon>Bacillati</taxon>
        <taxon>Actinomycetota</taxon>
        <taxon>Actinomycetes</taxon>
        <taxon>Mycobacteriales</taxon>
        <taxon>Mycobacteriaceae</taxon>
        <taxon>Mycolicibacterium</taxon>
    </lineage>
</organism>
<dbReference type="EMBL" id="BLLB01000002">
    <property type="protein sequence ID" value="GFH04207.1"/>
    <property type="molecule type" value="Genomic_DNA"/>
</dbReference>
<dbReference type="AlphaFoldDB" id="A0A7I9ZTZ5"/>
<keyword evidence="2" id="KW-1185">Reference proteome</keyword>
<proteinExistence type="predicted"/>
<evidence type="ECO:0000313" key="2">
    <source>
        <dbReference type="Proteomes" id="UP000465304"/>
    </source>
</evidence>
<dbReference type="Proteomes" id="UP000465304">
    <property type="component" value="Unassembled WGS sequence"/>
</dbReference>
<evidence type="ECO:0000313" key="1">
    <source>
        <dbReference type="EMBL" id="GFH04207.1"/>
    </source>
</evidence>
<name>A0A7I9ZTZ5_9MYCO</name>
<gene>
    <name evidence="1" type="ORF">MHIP_46900</name>
</gene>
<sequence>MNSKPAQAVCKTLVGMNEYTETLPRPYCPPDTAATPAEPVFISVTEVLLGSAAACSTVDARRVGALHNWWTSRAERRDRRRRMARRRPDYFEHAAMAREMHRL</sequence>
<protein>
    <submittedName>
        <fullName evidence="1">Uncharacterized protein</fullName>
    </submittedName>
</protein>
<reference evidence="1 2" key="1">
    <citation type="journal article" date="2019" name="Emerg. Microbes Infect.">
        <title>Comprehensive subspecies identification of 175 nontuberculous mycobacteria species based on 7547 genomic profiles.</title>
        <authorList>
            <person name="Matsumoto Y."/>
            <person name="Kinjo T."/>
            <person name="Motooka D."/>
            <person name="Nabeya D."/>
            <person name="Jung N."/>
            <person name="Uechi K."/>
            <person name="Horii T."/>
            <person name="Iida T."/>
            <person name="Fujita J."/>
            <person name="Nakamura S."/>
        </authorList>
    </citation>
    <scope>NUCLEOTIDE SEQUENCE [LARGE SCALE GENOMIC DNA]</scope>
    <source>
        <strain evidence="1 2">JCM 30996</strain>
    </source>
</reference>
<accession>A0A7I9ZTZ5</accession>
<comment type="caution">
    <text evidence="1">The sequence shown here is derived from an EMBL/GenBank/DDBJ whole genome shotgun (WGS) entry which is preliminary data.</text>
</comment>